<dbReference type="NCBIfam" id="TIGR00543">
    <property type="entry name" value="isochor_syn"/>
    <property type="match status" value="1"/>
</dbReference>
<evidence type="ECO:0000256" key="2">
    <source>
        <dbReference type="ARBA" id="ARBA00005297"/>
    </source>
</evidence>
<dbReference type="Pfam" id="PF00425">
    <property type="entry name" value="Chorismate_bind"/>
    <property type="match status" value="1"/>
</dbReference>
<dbReference type="EC" id="5.4.4.2" evidence="3"/>
<evidence type="ECO:0000259" key="6">
    <source>
        <dbReference type="Pfam" id="PF00425"/>
    </source>
</evidence>
<evidence type="ECO:0000256" key="4">
    <source>
        <dbReference type="ARBA" id="ARBA00023235"/>
    </source>
</evidence>
<reference evidence="9" key="3">
    <citation type="journal article" date="2016" name="Genome Announc.">
        <title>Revised genome sequence of the purple photosynthetic bacterium Blastochloris viridis.</title>
        <authorList>
            <person name="Liu L.N."/>
            <person name="Faulkner M."/>
            <person name="Liu X."/>
            <person name="Huang F."/>
            <person name="Darby A.C."/>
            <person name="Hall N."/>
        </authorList>
    </citation>
    <scope>NUCLEOTIDE SEQUENCE [LARGE SCALE GENOMIC DNA]</scope>
    <source>
        <strain evidence="9">ATCC 19567 / DSM 133 / F</strain>
    </source>
</reference>
<proteinExistence type="inferred from homology"/>
<dbReference type="GO" id="GO:0008909">
    <property type="term" value="F:isochorismate synthase activity"/>
    <property type="evidence" value="ECO:0007669"/>
    <property type="project" value="UniProtKB-EC"/>
</dbReference>
<dbReference type="KEGG" id="bvr:BVIR_918"/>
<dbReference type="EMBL" id="LN907867">
    <property type="protein sequence ID" value="CUU41372.1"/>
    <property type="molecule type" value="Genomic_DNA"/>
</dbReference>
<evidence type="ECO:0000256" key="5">
    <source>
        <dbReference type="ARBA" id="ARBA00041564"/>
    </source>
</evidence>
<feature type="domain" description="Chorismate-utilising enzyme C-terminal" evidence="6">
    <location>
        <begin position="169"/>
        <end position="413"/>
    </location>
</feature>
<keyword evidence="4 8" id="KW-0413">Isomerase</keyword>
<dbReference type="InterPro" id="IPR005801">
    <property type="entry name" value="ADC_synthase"/>
</dbReference>
<dbReference type="SUPFAM" id="SSF56322">
    <property type="entry name" value="ADC synthase"/>
    <property type="match status" value="1"/>
</dbReference>
<evidence type="ECO:0000256" key="1">
    <source>
        <dbReference type="ARBA" id="ARBA00000799"/>
    </source>
</evidence>
<dbReference type="Proteomes" id="UP000065734">
    <property type="component" value="Chromosome I"/>
</dbReference>
<dbReference type="STRING" id="1079.BVIR_918"/>
<sequence length="425" mass="44558">MKLALSSEFPLALCSAAVEIAPLPPERLLALAAEPAAAFLAPGGDAWVGLGAARWLGGDFEDTAALWAGVADDSPGAPAPVALGALPFRLGETPDALWRGLVPGGVILPERLYIQQDGRAWLRLTLPAREAGALPHRLARGAAALAALPAIEAEPLPGLTELDEGDAPQRYAQAVTEAVTRIRAGELDKVVLARRMRVAFDTAPAPAAVLRRLSERHPGAVRYAWRYAGKVWLGATPESLVRQDGRRLSTEALAGTRTPERAAELLASAKERLEHAIVVDAVRNAIAPLVHALPPPAAPVIRQLRGLAHLHTPIEATLREDADFLALVRALHPTPAVCGLPTDRAATLLAALEPQPRGLYAGPVLRMAADGSGHAVVALRGAVLDGRFAVVPAGAGIVDGSDGEEELAETRTKQRTVLDALRGNS</sequence>
<evidence type="ECO:0000256" key="3">
    <source>
        <dbReference type="ARBA" id="ARBA00012824"/>
    </source>
</evidence>
<dbReference type="InterPro" id="IPR015890">
    <property type="entry name" value="Chorismate_C"/>
</dbReference>
<dbReference type="PANTHER" id="PTHR42839">
    <property type="entry name" value="ISOCHORISMATE SYNTHASE ENTC"/>
    <property type="match status" value="1"/>
</dbReference>
<gene>
    <name evidence="8" type="primary">entC_1</name>
    <name evidence="7" type="ORF">BV133_402</name>
    <name evidence="8" type="ORF">BVIRIDIS_03630</name>
</gene>
<organism evidence="8 9">
    <name type="scientific">Blastochloris viridis</name>
    <name type="common">Rhodopseudomonas viridis</name>
    <dbReference type="NCBI Taxonomy" id="1079"/>
    <lineage>
        <taxon>Bacteria</taxon>
        <taxon>Pseudomonadati</taxon>
        <taxon>Pseudomonadota</taxon>
        <taxon>Alphaproteobacteria</taxon>
        <taxon>Hyphomicrobiales</taxon>
        <taxon>Blastochloridaceae</taxon>
        <taxon>Blastochloris</taxon>
    </lineage>
</organism>
<accession>A0A0H5B736</accession>
<name>A0A0H5B736_BLAVI</name>
<dbReference type="RefSeq" id="WP_055036617.1">
    <property type="nucleotide sequence ID" value="NZ_AP014854.2"/>
</dbReference>
<dbReference type="Gene3D" id="3.60.120.10">
    <property type="entry name" value="Anthranilate synthase"/>
    <property type="match status" value="1"/>
</dbReference>
<evidence type="ECO:0000313" key="9">
    <source>
        <dbReference type="Proteomes" id="UP000065734"/>
    </source>
</evidence>
<protein>
    <recommendedName>
        <fullName evidence="3">isochorismate synthase</fullName>
        <ecNumber evidence="3">5.4.4.2</ecNumber>
    </recommendedName>
    <alternativeName>
        <fullName evidence="5">Isochorismate mutase</fullName>
    </alternativeName>
</protein>
<dbReference type="InterPro" id="IPR004561">
    <property type="entry name" value="IsoChor_synthase"/>
</dbReference>
<dbReference type="EMBL" id="AP014854">
    <property type="protein sequence ID" value="BAR97995.1"/>
    <property type="molecule type" value="Genomic_DNA"/>
</dbReference>
<dbReference type="OrthoDB" id="9806579at2"/>
<comment type="catalytic activity">
    <reaction evidence="1">
        <text>chorismate = isochorismate</text>
        <dbReference type="Rhea" id="RHEA:18985"/>
        <dbReference type="ChEBI" id="CHEBI:29748"/>
        <dbReference type="ChEBI" id="CHEBI:29780"/>
        <dbReference type="EC" id="5.4.4.2"/>
    </reaction>
</comment>
<evidence type="ECO:0000313" key="8">
    <source>
        <dbReference type="EMBL" id="CUU41372.1"/>
    </source>
</evidence>
<reference evidence="8" key="2">
    <citation type="submission" date="2015-11" db="EMBL/GenBank/DDBJ databases">
        <authorList>
            <person name="Zhang Y."/>
            <person name="Guo Z."/>
        </authorList>
    </citation>
    <scope>NUCLEOTIDE SEQUENCE</scope>
    <source>
        <strain evidence="8">1</strain>
    </source>
</reference>
<dbReference type="PANTHER" id="PTHR42839:SF2">
    <property type="entry name" value="ISOCHORISMATE SYNTHASE ENTC"/>
    <property type="match status" value="1"/>
</dbReference>
<keyword evidence="9" id="KW-1185">Reference proteome</keyword>
<reference evidence="7" key="1">
    <citation type="journal article" date="2015" name="Genome Announc.">
        <title>Complete Genome Sequence of the Bacteriochlorophyll b-Producing Photosynthetic Bacterium Blastochloris viridis.</title>
        <authorList>
            <person name="Tsukatani Y."/>
            <person name="Hirose Y."/>
            <person name="Harada J."/>
            <person name="Misawa N."/>
            <person name="Mori K."/>
            <person name="Inoue K."/>
            <person name="Tamiaki H."/>
        </authorList>
    </citation>
    <scope>NUCLEOTIDE SEQUENCE [LARGE SCALE GENOMIC DNA]</scope>
    <source>
        <strain evidence="7">DSM 133</strain>
    </source>
</reference>
<evidence type="ECO:0000313" key="7">
    <source>
        <dbReference type="EMBL" id="BAR97995.1"/>
    </source>
</evidence>
<comment type="similarity">
    <text evidence="2">Belongs to the isochorismate synthase family.</text>
</comment>
<dbReference type="PATRIC" id="fig|1079.6.peg.951"/>
<dbReference type="AlphaFoldDB" id="A0A0H5B736"/>